<organism evidence="1 2">
    <name type="scientific">Flavonifractor plautii</name>
    <name type="common">Fusobacterium plautii</name>
    <dbReference type="NCBI Taxonomy" id="292800"/>
    <lineage>
        <taxon>Bacteria</taxon>
        <taxon>Bacillati</taxon>
        <taxon>Bacillota</taxon>
        <taxon>Clostridia</taxon>
        <taxon>Eubacteriales</taxon>
        <taxon>Oscillospiraceae</taxon>
        <taxon>Flavonifractor</taxon>
    </lineage>
</organism>
<dbReference type="AlphaFoldDB" id="A0AAW6CFN4"/>
<accession>A0AAW6CFN4</accession>
<dbReference type="RefSeq" id="WP_195384184.1">
    <property type="nucleotide sequence ID" value="NZ_JADMVZ010000019.1"/>
</dbReference>
<evidence type="ECO:0000313" key="1">
    <source>
        <dbReference type="EMBL" id="MDB7933817.1"/>
    </source>
</evidence>
<protein>
    <submittedName>
        <fullName evidence="1">Uncharacterized protein</fullName>
    </submittedName>
</protein>
<gene>
    <name evidence="1" type="ORF">PNE06_12115</name>
</gene>
<sequence length="231" mass="25500">MDAIQKAARVEKQALAGEELALINRQALKELTEEEVFVFRVAACDNQVDREQERFTEAALDRLAELYVGKTVIMDHRWSASGQTARIYAGAVEESEGVRRLVLRAYMLRNDQTAPLIAAIEGGILREVSVGCQVAKAICSICGTDRRETYCGHCPGQEYEGKRCHIDLDDPTDAYELSFVAVPAQKGAGVIKHYGGKGEPDDLPRPGEEGPALTLRMRLMEASLALMEMEE</sequence>
<comment type="caution">
    <text evidence="1">The sequence shown here is derived from an EMBL/GenBank/DDBJ whole genome shotgun (WGS) entry which is preliminary data.</text>
</comment>
<dbReference type="EMBL" id="JAQLWV010000017">
    <property type="protein sequence ID" value="MDB7933817.1"/>
    <property type="molecule type" value="Genomic_DNA"/>
</dbReference>
<proteinExistence type="predicted"/>
<reference evidence="1" key="1">
    <citation type="submission" date="2023-01" db="EMBL/GenBank/DDBJ databases">
        <title>Human gut microbiome strain richness.</title>
        <authorList>
            <person name="Chen-Liaw A."/>
        </authorList>
    </citation>
    <scope>NUCLEOTIDE SEQUENCE</scope>
    <source>
        <strain evidence="1">1001287st1_F4_1001285I_161205</strain>
    </source>
</reference>
<dbReference type="Proteomes" id="UP001211173">
    <property type="component" value="Unassembled WGS sequence"/>
</dbReference>
<name>A0AAW6CFN4_FLAPL</name>
<evidence type="ECO:0000313" key="2">
    <source>
        <dbReference type="Proteomes" id="UP001211173"/>
    </source>
</evidence>